<dbReference type="FunFam" id="2.40.10.190:FF:000001">
    <property type="entry name" value="60S ribosomal protein L35a"/>
    <property type="match status" value="1"/>
</dbReference>
<evidence type="ECO:0000313" key="4">
    <source>
        <dbReference type="EMBL" id="GAD99665.1"/>
    </source>
</evidence>
<dbReference type="GO" id="GO:1990904">
    <property type="term" value="C:ribonucleoprotein complex"/>
    <property type="evidence" value="ECO:0007669"/>
    <property type="project" value="UniProtKB-KW"/>
</dbReference>
<dbReference type="Pfam" id="PF01247">
    <property type="entry name" value="Ribosomal_L35Ae"/>
    <property type="match status" value="1"/>
</dbReference>
<evidence type="ECO:0000256" key="3">
    <source>
        <dbReference type="ARBA" id="ARBA00023274"/>
    </source>
</evidence>
<dbReference type="GO" id="GO:0005840">
    <property type="term" value="C:ribosome"/>
    <property type="evidence" value="ECO:0007669"/>
    <property type="project" value="UniProtKB-KW"/>
</dbReference>
<comment type="similarity">
    <text evidence="1">Belongs to the eukaryotic ribosomal protein eL33 family.</text>
</comment>
<sequence length="273" mass="30039">MIVCKAHVLSSAEIGRSRPRADLTTGTNSSIGLGVGLGRLCAHSHGLSLSPGSGGLAKPPFGARASRTKHTCKLKIVRSLDSSSNRSDDIHDKPDVRQPTSRVISLDFLALPAVAQRNPSQCLRNKVTDSMLSKRSLSLDMAMDMGWIRGDGMQASIPEEYLQYTSRGLIRYLFNRGRHLSFQRGKRNLNPNTSLIKIEGVDDSKAASFYLGKKVAFVYRAKREIQGSKIRVIWGKVTRPHGNSGVVRAQFRHNLPPKTFGATVRVMLYPSNI</sequence>
<name>V5I5W2_BYSSN</name>
<dbReference type="AlphaFoldDB" id="V5I5W2"/>
<dbReference type="InParanoid" id="V5I5W2"/>
<dbReference type="InterPro" id="IPR018266">
    <property type="entry name" value="Ribosomal_eL33_CS"/>
</dbReference>
<dbReference type="GO" id="GO:0006412">
    <property type="term" value="P:translation"/>
    <property type="evidence" value="ECO:0007669"/>
    <property type="project" value="InterPro"/>
</dbReference>
<reference evidence="5" key="1">
    <citation type="journal article" date="2014" name="Genome Announc.">
        <title>Draft genome sequence of the formaldehyde-resistant fungus Byssochlamys spectabilis No. 5 (anamorph Paecilomyces variotii No. 5) (NBRC109023).</title>
        <authorList>
            <person name="Oka T."/>
            <person name="Ekino K."/>
            <person name="Fukuda K."/>
            <person name="Nomura Y."/>
        </authorList>
    </citation>
    <scope>NUCLEOTIDE SEQUENCE [LARGE SCALE GENOMIC DNA]</scope>
    <source>
        <strain evidence="5">No. 5 / NBRC 109023</strain>
    </source>
</reference>
<organism evidence="4 5">
    <name type="scientific">Byssochlamys spectabilis (strain No. 5 / NBRC 109023)</name>
    <name type="common">Paecilomyces variotii</name>
    <dbReference type="NCBI Taxonomy" id="1356009"/>
    <lineage>
        <taxon>Eukaryota</taxon>
        <taxon>Fungi</taxon>
        <taxon>Dikarya</taxon>
        <taxon>Ascomycota</taxon>
        <taxon>Pezizomycotina</taxon>
        <taxon>Eurotiomycetes</taxon>
        <taxon>Eurotiomycetidae</taxon>
        <taxon>Eurotiales</taxon>
        <taxon>Thermoascaceae</taxon>
        <taxon>Paecilomyces</taxon>
    </lineage>
</organism>
<protein>
    <submittedName>
        <fullName evidence="4">60S ribosomal protein L33</fullName>
    </submittedName>
</protein>
<evidence type="ECO:0000313" key="5">
    <source>
        <dbReference type="Proteomes" id="UP000018001"/>
    </source>
</evidence>
<dbReference type="GO" id="GO:0003735">
    <property type="term" value="F:structural constituent of ribosome"/>
    <property type="evidence" value="ECO:0007669"/>
    <property type="project" value="InterPro"/>
</dbReference>
<keyword evidence="5" id="KW-1185">Reference proteome</keyword>
<accession>V5I5W2</accession>
<comment type="caution">
    <text evidence="4">The sequence shown here is derived from an EMBL/GenBank/DDBJ whole genome shotgun (WGS) entry which is preliminary data.</text>
</comment>
<keyword evidence="3" id="KW-0687">Ribonucleoprotein</keyword>
<keyword evidence="2 4" id="KW-0689">Ribosomal protein</keyword>
<evidence type="ECO:0000256" key="1">
    <source>
        <dbReference type="ARBA" id="ARBA00009269"/>
    </source>
</evidence>
<dbReference type="SUPFAM" id="SSF50447">
    <property type="entry name" value="Translation proteins"/>
    <property type="match status" value="1"/>
</dbReference>
<dbReference type="EMBL" id="BAUL01000311">
    <property type="protein sequence ID" value="GAD99665.1"/>
    <property type="molecule type" value="Genomic_DNA"/>
</dbReference>
<dbReference type="HAMAP" id="MF_00573">
    <property type="entry name" value="Ribosomal_eL33"/>
    <property type="match status" value="1"/>
</dbReference>
<dbReference type="Gene3D" id="2.40.10.190">
    <property type="entry name" value="translation elongation factor selb, chain A, domain 4"/>
    <property type="match status" value="1"/>
</dbReference>
<dbReference type="InterPro" id="IPR038661">
    <property type="entry name" value="Ribosomal_eL33_sf"/>
</dbReference>
<dbReference type="eggNOG" id="KOG0887">
    <property type="taxonomic scope" value="Eukaryota"/>
</dbReference>
<dbReference type="PANTHER" id="PTHR10902">
    <property type="entry name" value="60S RIBOSOMAL PROTEIN L35A"/>
    <property type="match status" value="1"/>
</dbReference>
<dbReference type="OrthoDB" id="1166329at2759"/>
<dbReference type="PROSITE" id="PS01105">
    <property type="entry name" value="RIBOSOMAL_L35AE"/>
    <property type="match status" value="1"/>
</dbReference>
<gene>
    <name evidence="4" type="ORF">PVAR5_8389</name>
</gene>
<dbReference type="HOGENOM" id="CLU_1019396_0_0_1"/>
<dbReference type="InterPro" id="IPR009000">
    <property type="entry name" value="Transl_B-barrel_sf"/>
</dbReference>
<dbReference type="InterPro" id="IPR001780">
    <property type="entry name" value="Ribosomal_eL33"/>
</dbReference>
<dbReference type="Proteomes" id="UP000018001">
    <property type="component" value="Unassembled WGS sequence"/>
</dbReference>
<evidence type="ECO:0000256" key="2">
    <source>
        <dbReference type="ARBA" id="ARBA00022980"/>
    </source>
</evidence>
<proteinExistence type="inferred from homology"/>